<keyword evidence="7 8" id="KW-0472">Membrane</keyword>
<feature type="transmembrane region" description="Helical" evidence="8">
    <location>
        <begin position="301"/>
        <end position="319"/>
    </location>
</feature>
<protein>
    <submittedName>
        <fullName evidence="9">GerAB/ArcD/ProY family transporter</fullName>
    </submittedName>
</protein>
<evidence type="ECO:0000256" key="3">
    <source>
        <dbReference type="ARBA" id="ARBA00022448"/>
    </source>
</evidence>
<dbReference type="PANTHER" id="PTHR34975:SF2">
    <property type="entry name" value="SPORE GERMINATION PROTEIN A2"/>
    <property type="match status" value="1"/>
</dbReference>
<evidence type="ECO:0000256" key="6">
    <source>
        <dbReference type="ARBA" id="ARBA00022989"/>
    </source>
</evidence>
<dbReference type="InterPro" id="IPR004761">
    <property type="entry name" value="Spore_GerAB"/>
</dbReference>
<feature type="transmembrane region" description="Helical" evidence="8">
    <location>
        <begin position="268"/>
        <end position="289"/>
    </location>
</feature>
<keyword evidence="5 8" id="KW-0812">Transmembrane</keyword>
<sequence length="366" mass="41178">MAAHEKLAPIHSAILIYMIQSGVMVFVLPQRLAQTFGTNGWIAVAGFGLIVTLNIALIGLVYKLGGGRTIFEILEQSIPKPILFPFYAAIAVIWMMLGSMAGKEYILIFQMFSFPTTHSMLFYFALVTLVAWLLTKGIYNIAKAATLFFGMFIWMIFLLFFFWGEFEWGRLTPFLFKGGEFSLSEQFDMYSSFLGFELCLLLFGYVDRQTKLIGGAIWANGILTWNYLYAALMAFGIYSLQQLKSKMFPIIDILAYVRLPFIERVDNLFFGFFIFPVLFSVLMFVWAAGEMVGRIVPRMKKQAVSVVLTYVSYGLAFIPEGIEEVGDWLEVLSVVETGIALCLPLVLLVVLLAQRSGEGAAHDPPK</sequence>
<evidence type="ECO:0000256" key="8">
    <source>
        <dbReference type="SAM" id="Phobius"/>
    </source>
</evidence>
<accession>A0ABW5R0Y8</accession>
<feature type="transmembrane region" description="Helical" evidence="8">
    <location>
        <begin position="146"/>
        <end position="164"/>
    </location>
</feature>
<evidence type="ECO:0000256" key="7">
    <source>
        <dbReference type="ARBA" id="ARBA00023136"/>
    </source>
</evidence>
<comment type="caution">
    <text evidence="9">The sequence shown here is derived from an EMBL/GenBank/DDBJ whole genome shotgun (WGS) entry which is preliminary data.</text>
</comment>
<keyword evidence="3" id="KW-0813">Transport</keyword>
<feature type="transmembrane region" description="Helical" evidence="8">
    <location>
        <begin position="121"/>
        <end position="139"/>
    </location>
</feature>
<dbReference type="PANTHER" id="PTHR34975">
    <property type="entry name" value="SPORE GERMINATION PROTEIN A2"/>
    <property type="match status" value="1"/>
</dbReference>
<dbReference type="RefSeq" id="WP_379276436.1">
    <property type="nucleotide sequence ID" value="NZ_JBHUMY010000026.1"/>
</dbReference>
<evidence type="ECO:0000256" key="2">
    <source>
        <dbReference type="ARBA" id="ARBA00007998"/>
    </source>
</evidence>
<gene>
    <name evidence="9" type="ORF">ACFSW5_18875</name>
</gene>
<keyword evidence="10" id="KW-1185">Reference proteome</keyword>
<comment type="subcellular location">
    <subcellularLocation>
        <location evidence="1">Membrane</location>
        <topology evidence="1">Multi-pass membrane protein</topology>
    </subcellularLocation>
</comment>
<dbReference type="EMBL" id="JBHUMY010000026">
    <property type="protein sequence ID" value="MFD2662324.1"/>
    <property type="molecule type" value="Genomic_DNA"/>
</dbReference>
<feature type="transmembrane region" description="Helical" evidence="8">
    <location>
        <begin position="40"/>
        <end position="62"/>
    </location>
</feature>
<evidence type="ECO:0000313" key="9">
    <source>
        <dbReference type="EMBL" id="MFD2662324.1"/>
    </source>
</evidence>
<keyword evidence="4" id="KW-0309">Germination</keyword>
<keyword evidence="6 8" id="KW-1133">Transmembrane helix</keyword>
<comment type="similarity">
    <text evidence="2">Belongs to the amino acid-polyamine-organocation (APC) superfamily. Spore germination protein (SGP) (TC 2.A.3.9) family.</text>
</comment>
<dbReference type="Pfam" id="PF03845">
    <property type="entry name" value="Spore_permease"/>
    <property type="match status" value="1"/>
</dbReference>
<evidence type="ECO:0000313" key="10">
    <source>
        <dbReference type="Proteomes" id="UP001597493"/>
    </source>
</evidence>
<organism evidence="9 10">
    <name type="scientific">Paenibacillus thailandensis</name>
    <dbReference type="NCBI Taxonomy" id="393250"/>
    <lineage>
        <taxon>Bacteria</taxon>
        <taxon>Bacillati</taxon>
        <taxon>Bacillota</taxon>
        <taxon>Bacilli</taxon>
        <taxon>Bacillales</taxon>
        <taxon>Paenibacillaceae</taxon>
        <taxon>Paenibacillus</taxon>
    </lineage>
</organism>
<evidence type="ECO:0000256" key="1">
    <source>
        <dbReference type="ARBA" id="ARBA00004141"/>
    </source>
</evidence>
<evidence type="ECO:0000256" key="5">
    <source>
        <dbReference type="ARBA" id="ARBA00022692"/>
    </source>
</evidence>
<feature type="transmembrane region" description="Helical" evidence="8">
    <location>
        <begin position="7"/>
        <end position="28"/>
    </location>
</feature>
<feature type="transmembrane region" description="Helical" evidence="8">
    <location>
        <begin position="82"/>
        <end position="101"/>
    </location>
</feature>
<feature type="transmembrane region" description="Helical" evidence="8">
    <location>
        <begin position="218"/>
        <end position="238"/>
    </location>
</feature>
<name>A0ABW5R0Y8_9BACL</name>
<reference evidence="10" key="1">
    <citation type="journal article" date="2019" name="Int. J. Syst. Evol. Microbiol.">
        <title>The Global Catalogue of Microorganisms (GCM) 10K type strain sequencing project: providing services to taxonomists for standard genome sequencing and annotation.</title>
        <authorList>
            <consortium name="The Broad Institute Genomics Platform"/>
            <consortium name="The Broad Institute Genome Sequencing Center for Infectious Disease"/>
            <person name="Wu L."/>
            <person name="Ma J."/>
        </authorList>
    </citation>
    <scope>NUCLEOTIDE SEQUENCE [LARGE SCALE GENOMIC DNA]</scope>
    <source>
        <strain evidence="10">TISTR 1827</strain>
    </source>
</reference>
<proteinExistence type="inferred from homology"/>
<feature type="transmembrane region" description="Helical" evidence="8">
    <location>
        <begin position="331"/>
        <end position="353"/>
    </location>
</feature>
<feature type="transmembrane region" description="Helical" evidence="8">
    <location>
        <begin position="189"/>
        <end position="206"/>
    </location>
</feature>
<evidence type="ECO:0000256" key="4">
    <source>
        <dbReference type="ARBA" id="ARBA00022544"/>
    </source>
</evidence>
<dbReference type="Proteomes" id="UP001597493">
    <property type="component" value="Unassembled WGS sequence"/>
</dbReference>